<dbReference type="InterPro" id="IPR020843">
    <property type="entry name" value="ER"/>
</dbReference>
<dbReference type="GO" id="GO:0070402">
    <property type="term" value="F:NADPH binding"/>
    <property type="evidence" value="ECO:0007669"/>
    <property type="project" value="TreeGrafter"/>
</dbReference>
<accession>A0AAN6LRJ0</accession>
<name>A0AAN6LRJ0_9PLEO</name>
<dbReference type="EMBL" id="WVTA01000013">
    <property type="protein sequence ID" value="KAK3202922.1"/>
    <property type="molecule type" value="Genomic_DNA"/>
</dbReference>
<organism evidence="5 6">
    <name type="scientific">Pseudopithomyces chartarum</name>
    <dbReference type="NCBI Taxonomy" id="1892770"/>
    <lineage>
        <taxon>Eukaryota</taxon>
        <taxon>Fungi</taxon>
        <taxon>Dikarya</taxon>
        <taxon>Ascomycota</taxon>
        <taxon>Pezizomycotina</taxon>
        <taxon>Dothideomycetes</taxon>
        <taxon>Pleosporomycetidae</taxon>
        <taxon>Pleosporales</taxon>
        <taxon>Massarineae</taxon>
        <taxon>Didymosphaeriaceae</taxon>
        <taxon>Pseudopithomyces</taxon>
    </lineage>
</organism>
<evidence type="ECO:0000256" key="3">
    <source>
        <dbReference type="SAM" id="MobiDB-lite"/>
    </source>
</evidence>
<dbReference type="Pfam" id="PF08240">
    <property type="entry name" value="ADH_N"/>
    <property type="match status" value="1"/>
</dbReference>
<comment type="caution">
    <text evidence="5">The sequence shown here is derived from an EMBL/GenBank/DDBJ whole genome shotgun (WGS) entry which is preliminary data.</text>
</comment>
<reference evidence="5 6" key="1">
    <citation type="submission" date="2021-02" db="EMBL/GenBank/DDBJ databases">
        <title>Genome assembly of Pseudopithomyces chartarum.</title>
        <authorList>
            <person name="Jauregui R."/>
            <person name="Singh J."/>
            <person name="Voisey C."/>
        </authorList>
    </citation>
    <scope>NUCLEOTIDE SEQUENCE [LARGE SCALE GENOMIC DNA]</scope>
    <source>
        <strain evidence="5 6">AGR01</strain>
    </source>
</reference>
<dbReference type="PANTHER" id="PTHR48106:SF13">
    <property type="entry name" value="QUINONE OXIDOREDUCTASE-RELATED"/>
    <property type="match status" value="1"/>
</dbReference>
<gene>
    <name evidence="5" type="ORF">GRF29_154g1248234</name>
</gene>
<dbReference type="Gene3D" id="3.90.180.10">
    <property type="entry name" value="Medium-chain alcohol dehydrogenases, catalytic domain"/>
    <property type="match status" value="1"/>
</dbReference>
<dbReference type="SUPFAM" id="SSF50129">
    <property type="entry name" value="GroES-like"/>
    <property type="match status" value="1"/>
</dbReference>
<keyword evidence="6" id="KW-1185">Reference proteome</keyword>
<dbReference type="InterPro" id="IPR011032">
    <property type="entry name" value="GroES-like_sf"/>
</dbReference>
<feature type="domain" description="Enoyl reductase (ER)" evidence="4">
    <location>
        <begin position="18"/>
        <end position="210"/>
    </location>
</feature>
<evidence type="ECO:0000259" key="4">
    <source>
        <dbReference type="SMART" id="SM00829"/>
    </source>
</evidence>
<feature type="region of interest" description="Disordered" evidence="3">
    <location>
        <begin position="147"/>
        <end position="166"/>
    </location>
</feature>
<dbReference type="InterPro" id="IPR013154">
    <property type="entry name" value="ADH-like_N"/>
</dbReference>
<evidence type="ECO:0000313" key="6">
    <source>
        <dbReference type="Proteomes" id="UP001280581"/>
    </source>
</evidence>
<evidence type="ECO:0000313" key="5">
    <source>
        <dbReference type="EMBL" id="KAK3202922.1"/>
    </source>
</evidence>
<evidence type="ECO:0000256" key="2">
    <source>
        <dbReference type="ARBA" id="ARBA00023002"/>
    </source>
</evidence>
<dbReference type="AlphaFoldDB" id="A0AAN6LRJ0"/>
<dbReference type="SMART" id="SM00829">
    <property type="entry name" value="PKS_ER"/>
    <property type="match status" value="1"/>
</dbReference>
<sequence>MTTQLPKTMKGVWIEKTGGTEVLQYREDIPVPELKDGEVLVKNEFIGVNYIDTYFRSGVYPLPHTPYILGREASGTIAALGPNTPSDLPLHTRVVYIGQSSYAEYTPVSAQTTVPIPDSISTQTAAAATLQALTALTLIREAHPVQKGDWTASSEEREASPADAVQLRVHQRGISTVFEGAMEVHRGGWTERCDSRRVSSEGRGEGNGRHSE</sequence>
<dbReference type="GO" id="GO:0035925">
    <property type="term" value="F:mRNA 3'-UTR AU-rich region binding"/>
    <property type="evidence" value="ECO:0007669"/>
    <property type="project" value="TreeGrafter"/>
</dbReference>
<dbReference type="PANTHER" id="PTHR48106">
    <property type="entry name" value="QUINONE OXIDOREDUCTASE PIG3-RELATED"/>
    <property type="match status" value="1"/>
</dbReference>
<dbReference type="Proteomes" id="UP001280581">
    <property type="component" value="Unassembled WGS sequence"/>
</dbReference>
<proteinExistence type="predicted"/>
<dbReference type="GO" id="GO:0003960">
    <property type="term" value="F:quinone reductase (NADPH) activity"/>
    <property type="evidence" value="ECO:0007669"/>
    <property type="project" value="TreeGrafter"/>
</dbReference>
<protein>
    <recommendedName>
        <fullName evidence="4">Enoyl reductase (ER) domain-containing protein</fullName>
    </recommendedName>
</protein>
<evidence type="ECO:0000256" key="1">
    <source>
        <dbReference type="ARBA" id="ARBA00022857"/>
    </source>
</evidence>
<keyword evidence="2" id="KW-0560">Oxidoreductase</keyword>
<dbReference type="GO" id="GO:0005829">
    <property type="term" value="C:cytosol"/>
    <property type="evidence" value="ECO:0007669"/>
    <property type="project" value="TreeGrafter"/>
</dbReference>
<keyword evidence="1" id="KW-0521">NADP</keyword>
<dbReference type="Gene3D" id="3.40.50.720">
    <property type="entry name" value="NAD(P)-binding Rossmann-like Domain"/>
    <property type="match status" value="1"/>
</dbReference>